<protein>
    <recommendedName>
        <fullName evidence="4">TIGR04452 family lipoprotein</fullName>
    </recommendedName>
</protein>
<accession>A0A4R9I687</accession>
<proteinExistence type="predicted"/>
<reference evidence="2" key="1">
    <citation type="journal article" date="2019" name="PLoS Negl. Trop. Dis.">
        <title>Revisiting the worldwide diversity of Leptospira species in the environment.</title>
        <authorList>
            <person name="Vincent A.T."/>
            <person name="Schiettekatte O."/>
            <person name="Bourhy P."/>
            <person name="Veyrier F.J."/>
            <person name="Picardeau M."/>
        </authorList>
    </citation>
    <scope>NUCLEOTIDE SEQUENCE [LARGE SCALE GENOMIC DNA]</scope>
    <source>
        <strain evidence="2">201800287</strain>
    </source>
</reference>
<keyword evidence="3" id="KW-1185">Reference proteome</keyword>
<dbReference type="RefSeq" id="WP_135601389.1">
    <property type="nucleotide sequence ID" value="NZ_RQFK01000026.1"/>
</dbReference>
<evidence type="ECO:0008006" key="4">
    <source>
        <dbReference type="Google" id="ProtNLM"/>
    </source>
</evidence>
<feature type="signal peptide" evidence="1">
    <location>
        <begin position="1"/>
        <end position="19"/>
    </location>
</feature>
<evidence type="ECO:0000313" key="3">
    <source>
        <dbReference type="Proteomes" id="UP000298009"/>
    </source>
</evidence>
<organism evidence="2 3">
    <name type="scientific">Leptospira noumeaensis</name>
    <dbReference type="NCBI Taxonomy" id="2484964"/>
    <lineage>
        <taxon>Bacteria</taxon>
        <taxon>Pseudomonadati</taxon>
        <taxon>Spirochaetota</taxon>
        <taxon>Spirochaetia</taxon>
        <taxon>Leptospirales</taxon>
        <taxon>Leptospiraceae</taxon>
        <taxon>Leptospira</taxon>
    </lineage>
</organism>
<dbReference type="AlphaFoldDB" id="A0A4R9I687"/>
<dbReference type="OrthoDB" id="332893at2"/>
<gene>
    <name evidence="2" type="ORF">EHQ24_09325</name>
</gene>
<dbReference type="EMBL" id="RQFK01000026">
    <property type="protein sequence ID" value="TGK81503.1"/>
    <property type="molecule type" value="Genomic_DNA"/>
</dbReference>
<name>A0A4R9I687_9LEPT</name>
<feature type="chain" id="PRO_5020865337" description="TIGR04452 family lipoprotein" evidence="1">
    <location>
        <begin position="20"/>
        <end position="150"/>
    </location>
</feature>
<keyword evidence="1" id="KW-0732">Signal</keyword>
<evidence type="ECO:0000313" key="2">
    <source>
        <dbReference type="EMBL" id="TGK81503.1"/>
    </source>
</evidence>
<evidence type="ECO:0000256" key="1">
    <source>
        <dbReference type="SAM" id="SignalP"/>
    </source>
</evidence>
<sequence>MYPKSFLLICLFISNCSFFGNDSYYIDGPNTISKEEAEKKIAKTIFLKTLSCGYNAARAAAISELGNEEIEPQPLFQIGGGSNSHSIIYDSNALDHCLKSIILMPCPSNGIESNAGDGEYVKTLVFTRYQSCTFRPIDNWEINEIMKGRL</sequence>
<comment type="caution">
    <text evidence="2">The sequence shown here is derived from an EMBL/GenBank/DDBJ whole genome shotgun (WGS) entry which is preliminary data.</text>
</comment>
<dbReference type="Proteomes" id="UP000298009">
    <property type="component" value="Unassembled WGS sequence"/>
</dbReference>